<evidence type="ECO:0000256" key="7">
    <source>
        <dbReference type="SAM" id="Phobius"/>
    </source>
</evidence>
<feature type="transmembrane region" description="Helical" evidence="7">
    <location>
        <begin position="240"/>
        <end position="265"/>
    </location>
</feature>
<dbReference type="CDD" id="cd18584">
    <property type="entry name" value="ABC_6TM_AarD_CydD"/>
    <property type="match status" value="1"/>
</dbReference>
<dbReference type="InterPro" id="IPR003439">
    <property type="entry name" value="ABC_transporter-like_ATP-bd"/>
</dbReference>
<dbReference type="InterPro" id="IPR039421">
    <property type="entry name" value="Type_1_exporter"/>
</dbReference>
<dbReference type="AlphaFoldDB" id="A0A6J6GM81"/>
<dbReference type="InterPro" id="IPR011527">
    <property type="entry name" value="ABC1_TM_dom"/>
</dbReference>
<feature type="domain" description="ABC transporter" evidence="8">
    <location>
        <begin position="327"/>
        <end position="544"/>
    </location>
</feature>
<dbReference type="GO" id="GO:0140359">
    <property type="term" value="F:ABC-type transporter activity"/>
    <property type="evidence" value="ECO:0007669"/>
    <property type="project" value="InterPro"/>
</dbReference>
<evidence type="ECO:0000256" key="2">
    <source>
        <dbReference type="ARBA" id="ARBA00022692"/>
    </source>
</evidence>
<dbReference type="InterPro" id="IPR027417">
    <property type="entry name" value="P-loop_NTPase"/>
</dbReference>
<dbReference type="Pfam" id="PF00664">
    <property type="entry name" value="ABC_membrane"/>
    <property type="match status" value="1"/>
</dbReference>
<keyword evidence="5 7" id="KW-1133">Transmembrane helix</keyword>
<keyword evidence="4" id="KW-0067">ATP-binding</keyword>
<dbReference type="PANTHER" id="PTHR24221:SF590">
    <property type="entry name" value="COMPONENT LINKED WITH THE ASSEMBLY OF CYTOCHROME' TRANSPORT TRANSMEMBRANE ATP-BINDING PROTEIN ABC TRANSPORTER CYDD-RELATED"/>
    <property type="match status" value="1"/>
</dbReference>
<dbReference type="GO" id="GO:0042883">
    <property type="term" value="P:cysteine transport"/>
    <property type="evidence" value="ECO:0007669"/>
    <property type="project" value="InterPro"/>
</dbReference>
<dbReference type="PROSITE" id="PS50893">
    <property type="entry name" value="ABC_TRANSPORTER_2"/>
    <property type="match status" value="1"/>
</dbReference>
<evidence type="ECO:0000256" key="3">
    <source>
        <dbReference type="ARBA" id="ARBA00022741"/>
    </source>
</evidence>
<protein>
    <submittedName>
        <fullName evidence="10">Unannotated protein</fullName>
    </submittedName>
</protein>
<dbReference type="Pfam" id="PF00005">
    <property type="entry name" value="ABC_tran"/>
    <property type="match status" value="1"/>
</dbReference>
<feature type="transmembrane region" description="Helical" evidence="7">
    <location>
        <begin position="160"/>
        <end position="179"/>
    </location>
</feature>
<evidence type="ECO:0000256" key="1">
    <source>
        <dbReference type="ARBA" id="ARBA00004141"/>
    </source>
</evidence>
<evidence type="ECO:0000256" key="4">
    <source>
        <dbReference type="ARBA" id="ARBA00022840"/>
    </source>
</evidence>
<dbReference type="CDD" id="cd03228">
    <property type="entry name" value="ABCC_MRP_Like"/>
    <property type="match status" value="1"/>
</dbReference>
<feature type="domain" description="ABC transmembrane type-1" evidence="9">
    <location>
        <begin position="20"/>
        <end position="303"/>
    </location>
</feature>
<proteinExistence type="predicted"/>
<reference evidence="10" key="1">
    <citation type="submission" date="2020-05" db="EMBL/GenBank/DDBJ databases">
        <authorList>
            <person name="Chiriac C."/>
            <person name="Salcher M."/>
            <person name="Ghai R."/>
            <person name="Kavagutti S V."/>
        </authorList>
    </citation>
    <scope>NUCLEOTIDE SEQUENCE</scope>
</reference>
<name>A0A6J6GM81_9ZZZZ</name>
<evidence type="ECO:0000259" key="9">
    <source>
        <dbReference type="PROSITE" id="PS50929"/>
    </source>
</evidence>
<organism evidence="10">
    <name type="scientific">freshwater metagenome</name>
    <dbReference type="NCBI Taxonomy" id="449393"/>
    <lineage>
        <taxon>unclassified sequences</taxon>
        <taxon>metagenomes</taxon>
        <taxon>ecological metagenomes</taxon>
    </lineage>
</organism>
<dbReference type="PANTHER" id="PTHR24221">
    <property type="entry name" value="ATP-BINDING CASSETTE SUB-FAMILY B"/>
    <property type="match status" value="1"/>
</dbReference>
<evidence type="ECO:0000256" key="6">
    <source>
        <dbReference type="ARBA" id="ARBA00023136"/>
    </source>
</evidence>
<accession>A0A6J6GM81</accession>
<sequence>MRPVDPRLLRYSRSSRGFIFTTVVLAVLSAAATIAQAWLLASVITRFFASQQSFSENKAAIIWLASVFVLRAALAFGVDRISASASSRMRSELRNQVVAKTLDSGARDVQELGNAGLSVLITKGINDLDGYFSKFLPQLFIAAIVPAAVGITIATQDWQAGLIVLATIPLIPIFGALIGRFTASATEKKWQSLGILSTYFLDLLSGITTLKVYGRHKIQSAKLKEVGDAYRRETMAVLRVSFLSSLALELVATLSVALLAVSIGLRLVNGTIGLQTGLFILVIAPEVYWPIRQVAGYFHAAADGLVAFEKLFKILDRPVAHTGSSITKISAVTWSELIVEYPDRTAVHIPSGQFSAGSVHLLVGPSGSGKSTLANILLGFIKPTSGEVILSTDNGDVPLSEINLEKLRSQISWLPQEPKFPIGTVAQILRHAKPDAKDFELIEILARVDLDIVDLPSGLRTPLGTLKQPLSIGQLRKIALARALLKESQILILDEPTASVDDVSENVIANILAEKAEQGVLVLLITHRTQMISGASSVTDMVKLK</sequence>
<dbReference type="EMBL" id="CAEZUQ010000008">
    <property type="protein sequence ID" value="CAB4600863.1"/>
    <property type="molecule type" value="Genomic_DNA"/>
</dbReference>
<dbReference type="GO" id="GO:0016887">
    <property type="term" value="F:ATP hydrolysis activity"/>
    <property type="evidence" value="ECO:0007669"/>
    <property type="project" value="InterPro"/>
</dbReference>
<dbReference type="SUPFAM" id="SSF52540">
    <property type="entry name" value="P-loop containing nucleoside triphosphate hydrolases"/>
    <property type="match status" value="1"/>
</dbReference>
<dbReference type="InterPro" id="IPR014216">
    <property type="entry name" value="ABC_transptr_CydD"/>
</dbReference>
<dbReference type="InterPro" id="IPR003593">
    <property type="entry name" value="AAA+_ATPase"/>
</dbReference>
<dbReference type="InterPro" id="IPR036640">
    <property type="entry name" value="ABC1_TM_sf"/>
</dbReference>
<feature type="transmembrane region" description="Helical" evidence="7">
    <location>
        <begin position="135"/>
        <end position="154"/>
    </location>
</feature>
<feature type="transmembrane region" description="Helical" evidence="7">
    <location>
        <begin position="61"/>
        <end position="81"/>
    </location>
</feature>
<evidence type="ECO:0000256" key="5">
    <source>
        <dbReference type="ARBA" id="ARBA00022989"/>
    </source>
</evidence>
<dbReference type="NCBIfam" id="TIGR02857">
    <property type="entry name" value="CydD"/>
    <property type="match status" value="1"/>
</dbReference>
<keyword evidence="6 7" id="KW-0472">Membrane</keyword>
<dbReference type="PROSITE" id="PS50929">
    <property type="entry name" value="ABC_TM1F"/>
    <property type="match status" value="1"/>
</dbReference>
<dbReference type="SUPFAM" id="SSF90123">
    <property type="entry name" value="ABC transporter transmembrane region"/>
    <property type="match status" value="1"/>
</dbReference>
<keyword evidence="2 7" id="KW-0812">Transmembrane</keyword>
<dbReference type="GO" id="GO:0016020">
    <property type="term" value="C:membrane"/>
    <property type="evidence" value="ECO:0007669"/>
    <property type="project" value="UniProtKB-SubCell"/>
</dbReference>
<comment type="subcellular location">
    <subcellularLocation>
        <location evidence="1">Membrane</location>
        <topology evidence="1">Multi-pass membrane protein</topology>
    </subcellularLocation>
</comment>
<keyword evidence="3" id="KW-0547">Nucleotide-binding</keyword>
<dbReference type="Gene3D" id="3.40.50.300">
    <property type="entry name" value="P-loop containing nucleotide triphosphate hydrolases"/>
    <property type="match status" value="1"/>
</dbReference>
<evidence type="ECO:0000259" key="8">
    <source>
        <dbReference type="PROSITE" id="PS50893"/>
    </source>
</evidence>
<dbReference type="Gene3D" id="1.20.1560.10">
    <property type="entry name" value="ABC transporter type 1, transmembrane domain"/>
    <property type="match status" value="1"/>
</dbReference>
<gene>
    <name evidence="10" type="ORF">UFOPK1842_00141</name>
</gene>
<evidence type="ECO:0000313" key="10">
    <source>
        <dbReference type="EMBL" id="CAB4600863.1"/>
    </source>
</evidence>
<dbReference type="SMART" id="SM00382">
    <property type="entry name" value="AAA"/>
    <property type="match status" value="1"/>
</dbReference>
<dbReference type="GO" id="GO:0005524">
    <property type="term" value="F:ATP binding"/>
    <property type="evidence" value="ECO:0007669"/>
    <property type="project" value="UniProtKB-KW"/>
</dbReference>